<evidence type="ECO:0000256" key="1">
    <source>
        <dbReference type="ARBA" id="ARBA00004196"/>
    </source>
</evidence>
<dbReference type="InterPro" id="IPR038352">
    <property type="entry name" value="Imelysin_sf"/>
</dbReference>
<dbReference type="KEGG" id="lar:lam_007"/>
<protein>
    <submittedName>
        <fullName evidence="4">Iron-regulated protein</fullName>
    </submittedName>
</protein>
<dbReference type="PATRIC" id="fig|1261131.3.peg.7"/>
<proteinExistence type="predicted"/>
<evidence type="ECO:0000256" key="2">
    <source>
        <dbReference type="ARBA" id="ARBA00022729"/>
    </source>
</evidence>
<sequence>MKYILFIRFFTSIIIFLINPLSLPNALAAVNPIDVLQHYAYVAHARYEDALNSAKQLDNAIDALIAFPSKEKLDDARLKWIKARIPYQQSEVNRFISPTINELNKKINEWPIDEGFIDYVDISYIQDDNENELYNANIIANSKISVNGQEIDISVLTPELIRKLHGANGVSRNVTTGYHAIEFLLWGQDLQTKTRKAGDRPYTDFSIKKCTGGNCKKRADYLKIASTLLISDLEKMAKSWSAEGETTKLLMKDIKSGLNLMIKGMTYMSYGELAGDRMNLGLVLHDPEQEIDRFSDNTHASYLNNIIGIASSYTGEYTRINSEKISGASISDLIRNNYKNLDIEINNKLYDTLKDAYIMAEHASHVESYDQMINDNNPIGNKIVRNVIDDLIRQTESLRKLRIVFDLKEADVT</sequence>
<name>U6B696_9HYPH</name>
<dbReference type="GO" id="GO:0030313">
    <property type="term" value="C:cell envelope"/>
    <property type="evidence" value="ECO:0007669"/>
    <property type="project" value="UniProtKB-SubCell"/>
</dbReference>
<dbReference type="HOGENOM" id="CLU_048993_0_0_5"/>
<feature type="domain" description="Imelysin-like" evidence="3">
    <location>
        <begin position="43"/>
        <end position="397"/>
    </location>
</feature>
<reference evidence="4 5" key="1">
    <citation type="journal article" date="2014" name="Mol. Plant Microbe Interact.">
        <title>The complete genome sequence of Candidatus Liberibacter americanus, associated with citrus Huanglongbing.</title>
        <authorList>
            <person name="Wulff N.A."/>
            <person name="Zhang S."/>
            <person name="Setubal J.C."/>
            <person name="Almeida N.F."/>
            <person name="Martins E.C."/>
            <person name="Harakava R."/>
            <person name="Kumar D."/>
            <person name="Rangel L.T."/>
            <person name="Foissac X."/>
            <person name="Bove J."/>
            <person name="Gabriel D.W."/>
        </authorList>
    </citation>
    <scope>NUCLEOTIDE SEQUENCE [LARGE SCALE GENOMIC DNA]</scope>
    <source>
        <strain evidence="4 5">Sao Paulo</strain>
    </source>
</reference>
<evidence type="ECO:0000313" key="5">
    <source>
        <dbReference type="Proteomes" id="UP000017862"/>
    </source>
</evidence>
<dbReference type="Pfam" id="PF09375">
    <property type="entry name" value="Peptidase_M75"/>
    <property type="match status" value="1"/>
</dbReference>
<dbReference type="RefSeq" id="WP_007556626.1">
    <property type="nucleotide sequence ID" value="NC_022793.1"/>
</dbReference>
<evidence type="ECO:0000259" key="3">
    <source>
        <dbReference type="Pfam" id="PF09375"/>
    </source>
</evidence>
<dbReference type="AlphaFoldDB" id="U6B696"/>
<dbReference type="SMR" id="U6B696"/>
<dbReference type="EMBL" id="CP006604">
    <property type="protein sequence ID" value="AHA27396.1"/>
    <property type="molecule type" value="Genomic_DNA"/>
</dbReference>
<keyword evidence="2" id="KW-0732">Signal</keyword>
<dbReference type="CDD" id="cd14657">
    <property type="entry name" value="Imelysin_IrpA-like"/>
    <property type="match status" value="1"/>
</dbReference>
<dbReference type="Gene3D" id="1.20.1420.20">
    <property type="entry name" value="M75 peptidase, HXXE motif"/>
    <property type="match status" value="1"/>
</dbReference>
<comment type="subcellular location">
    <subcellularLocation>
        <location evidence="1">Cell envelope</location>
    </subcellularLocation>
</comment>
<dbReference type="eggNOG" id="COG3487">
    <property type="taxonomic scope" value="Bacteria"/>
</dbReference>
<organism evidence="4 5">
    <name type="scientific">Candidatus Liberibacter americanus str. Sao Paulo</name>
    <dbReference type="NCBI Taxonomy" id="1261131"/>
    <lineage>
        <taxon>Bacteria</taxon>
        <taxon>Pseudomonadati</taxon>
        <taxon>Pseudomonadota</taxon>
        <taxon>Alphaproteobacteria</taxon>
        <taxon>Hyphomicrobiales</taxon>
        <taxon>Rhizobiaceae</taxon>
        <taxon>Liberibacter</taxon>
    </lineage>
</organism>
<dbReference type="Proteomes" id="UP000017862">
    <property type="component" value="Chromosome"/>
</dbReference>
<evidence type="ECO:0000313" key="4">
    <source>
        <dbReference type="EMBL" id="AHA27396.1"/>
    </source>
</evidence>
<gene>
    <name evidence="4" type="primary">irpA</name>
    <name evidence="4" type="ORF">lam_007</name>
</gene>
<keyword evidence="5" id="KW-1185">Reference proteome</keyword>
<dbReference type="InterPro" id="IPR018976">
    <property type="entry name" value="Imelysin-like"/>
</dbReference>
<dbReference type="STRING" id="1261131.lam_007"/>
<accession>U6B696</accession>